<reference evidence="1 2" key="1">
    <citation type="submission" date="2019-03" db="EMBL/GenBank/DDBJ databases">
        <title>Single cell metagenomics reveals metabolic interactions within the superorganism composed of flagellate Streblomastix strix and complex community of Bacteroidetes bacteria on its surface.</title>
        <authorList>
            <person name="Treitli S.C."/>
            <person name="Kolisko M."/>
            <person name="Husnik F."/>
            <person name="Keeling P."/>
            <person name="Hampl V."/>
        </authorList>
    </citation>
    <scope>NUCLEOTIDE SEQUENCE [LARGE SCALE GENOMIC DNA]</scope>
    <source>
        <strain evidence="1">ST1C</strain>
    </source>
</reference>
<proteinExistence type="predicted"/>
<gene>
    <name evidence="1" type="ORF">EZS28_055943</name>
</gene>
<sequence length="187" mass="19971">IGPIKPGTTEEFMPKLTFGKESEWPVAPSVCLSIVQDILLSVRQSIIPYFPLLQFDEIAQRVLLNLCTAPQFIPSGLAQSHAIPIGSWLYRLFGYERGGWDVDGQGAIPAEGINGNALIEVDCSETTGYLAVLFGKWYSDVFISGLLGGLKDSSGQSLLSSGILMGGIGSGINNNAQVIFSGIENGF</sequence>
<dbReference type="EMBL" id="SNRW01048833">
    <property type="protein sequence ID" value="KAA6312339.1"/>
    <property type="molecule type" value="Genomic_DNA"/>
</dbReference>
<accession>A0A5J4PUE3</accession>
<feature type="non-terminal residue" evidence="1">
    <location>
        <position position="187"/>
    </location>
</feature>
<evidence type="ECO:0000313" key="1">
    <source>
        <dbReference type="EMBL" id="KAA6312339.1"/>
    </source>
</evidence>
<name>A0A5J4PUE3_9EUKA</name>
<feature type="non-terminal residue" evidence="1">
    <location>
        <position position="1"/>
    </location>
</feature>
<evidence type="ECO:0000313" key="2">
    <source>
        <dbReference type="Proteomes" id="UP000324800"/>
    </source>
</evidence>
<organism evidence="1 2">
    <name type="scientific">Streblomastix strix</name>
    <dbReference type="NCBI Taxonomy" id="222440"/>
    <lineage>
        <taxon>Eukaryota</taxon>
        <taxon>Metamonada</taxon>
        <taxon>Preaxostyla</taxon>
        <taxon>Oxymonadida</taxon>
        <taxon>Streblomastigidae</taxon>
        <taxon>Streblomastix</taxon>
    </lineage>
</organism>
<dbReference type="AlphaFoldDB" id="A0A5J4PUE3"/>
<protein>
    <submittedName>
        <fullName evidence="1">Uncharacterized protein</fullName>
    </submittedName>
</protein>
<comment type="caution">
    <text evidence="1">The sequence shown here is derived from an EMBL/GenBank/DDBJ whole genome shotgun (WGS) entry which is preliminary data.</text>
</comment>
<dbReference type="Proteomes" id="UP000324800">
    <property type="component" value="Unassembled WGS sequence"/>
</dbReference>